<dbReference type="RefSeq" id="WP_086976120.1">
    <property type="nucleotide sequence ID" value="NZ_CP109606.1"/>
</dbReference>
<dbReference type="GO" id="GO:0006633">
    <property type="term" value="P:fatty acid biosynthetic process"/>
    <property type="evidence" value="ECO:0007669"/>
    <property type="project" value="TreeGrafter"/>
</dbReference>
<evidence type="ECO:0000256" key="4">
    <source>
        <dbReference type="ARBA" id="ARBA00050226"/>
    </source>
</evidence>
<protein>
    <recommendedName>
        <fullName evidence="7">2,3-dihydroxy-2,3-dihydro-p-cumate dehydrogenase</fullName>
        <ecNumber evidence="6">1.3.1.58</ecNumber>
    </recommendedName>
    <alternativeName>
        <fullName evidence="3">Biphenyl-2,3-dihydro-2,3-diol dehydrogenase</fullName>
    </alternativeName>
</protein>
<organism evidence="8 9">
    <name type="scientific">Pseudomonas putida</name>
    <name type="common">Arthrobacter siderocapsulatus</name>
    <dbReference type="NCBI Taxonomy" id="303"/>
    <lineage>
        <taxon>Bacteria</taxon>
        <taxon>Pseudomonadati</taxon>
        <taxon>Pseudomonadota</taxon>
        <taxon>Gammaproteobacteria</taxon>
        <taxon>Pseudomonadales</taxon>
        <taxon>Pseudomonadaceae</taxon>
        <taxon>Pseudomonas</taxon>
    </lineage>
</organism>
<comment type="catalytic activity">
    <reaction evidence="4">
        <text>(2R,3S)-2,3-dihydroxy-2,3-dihydro-p-cumate + NAD(+) = 2,3-dihydroxy-p-cumate + NADH + H(+)</text>
        <dbReference type="Rhea" id="RHEA:23772"/>
        <dbReference type="ChEBI" id="CHEBI:15378"/>
        <dbReference type="ChEBI" id="CHEBI:36647"/>
        <dbReference type="ChEBI" id="CHEBI:57540"/>
        <dbReference type="ChEBI" id="CHEBI:57945"/>
        <dbReference type="ChEBI" id="CHEBI:58420"/>
        <dbReference type="EC" id="1.3.1.58"/>
    </reaction>
</comment>
<dbReference type="EC" id="1.3.1.58" evidence="6"/>
<dbReference type="FunFam" id="3.40.50.720:FF:000173">
    <property type="entry name" value="3-oxoacyl-[acyl-carrier protein] reductase"/>
    <property type="match status" value="1"/>
</dbReference>
<dbReference type="SUPFAM" id="SSF51735">
    <property type="entry name" value="NAD(P)-binding Rossmann-fold domains"/>
    <property type="match status" value="1"/>
</dbReference>
<dbReference type="PANTHER" id="PTHR42760:SF133">
    <property type="entry name" value="3-OXOACYL-[ACYL-CARRIER-PROTEIN] REDUCTASE"/>
    <property type="match status" value="1"/>
</dbReference>
<name>A0A1Y3LFA7_PSEPU</name>
<sequence length="241" mass="25356">MKTYLVTGAANGIGRAIALALAETGDTAVLNDLSFSHELESLVQELESKGVTTRIALGDVSSPTTVKHAFSGLERLDVLVNNAGILSEAPITQMAFEQWDLMIRVHLYGTFLFAQEAARLMTRQGSGAIINIASDLGQLGCANLCHYCAAKGGIIAFTKSLARELAPHAVRVNAVAPGGTLTPMVERLGPAYVKEEAARYPLQRLGTADEIAHTVVFLSSEKASFTTGQVLGVNGGGVMNG</sequence>
<dbReference type="Proteomes" id="UP000196082">
    <property type="component" value="Unassembled WGS sequence"/>
</dbReference>
<proteinExistence type="inferred from homology"/>
<dbReference type="PRINTS" id="PR00081">
    <property type="entry name" value="GDHRDH"/>
</dbReference>
<comment type="caution">
    <text evidence="8">The sequence shown here is derived from an EMBL/GenBank/DDBJ whole genome shotgun (WGS) entry which is preliminary data.</text>
</comment>
<dbReference type="EMBL" id="NFSB01000072">
    <property type="protein sequence ID" value="OUM33793.1"/>
    <property type="molecule type" value="Genomic_DNA"/>
</dbReference>
<dbReference type="PROSITE" id="PS00061">
    <property type="entry name" value="ADH_SHORT"/>
    <property type="match status" value="1"/>
</dbReference>
<dbReference type="Pfam" id="PF13561">
    <property type="entry name" value="adh_short_C2"/>
    <property type="match status" value="1"/>
</dbReference>
<evidence type="ECO:0000256" key="6">
    <source>
        <dbReference type="ARBA" id="ARBA00066455"/>
    </source>
</evidence>
<dbReference type="PANTHER" id="PTHR42760">
    <property type="entry name" value="SHORT-CHAIN DEHYDROGENASES/REDUCTASES FAMILY MEMBER"/>
    <property type="match status" value="1"/>
</dbReference>
<evidence type="ECO:0000256" key="2">
    <source>
        <dbReference type="ARBA" id="ARBA00023002"/>
    </source>
</evidence>
<dbReference type="GO" id="GO:0018511">
    <property type="term" value="F:2,3-dihydroxy-2,3-dihydro-p-cumate dehydrogenase activity"/>
    <property type="evidence" value="ECO:0007669"/>
    <property type="project" value="UniProtKB-EC"/>
</dbReference>
<comment type="similarity">
    <text evidence="1">Belongs to the short-chain dehydrogenases/reductases (SDR) family.</text>
</comment>
<dbReference type="InterPro" id="IPR036291">
    <property type="entry name" value="NAD(P)-bd_dom_sf"/>
</dbReference>
<dbReference type="PRINTS" id="PR00080">
    <property type="entry name" value="SDRFAMILY"/>
</dbReference>
<evidence type="ECO:0000256" key="1">
    <source>
        <dbReference type="ARBA" id="ARBA00006484"/>
    </source>
</evidence>
<accession>A0A1Y3LFA7</accession>
<dbReference type="GO" id="GO:0016616">
    <property type="term" value="F:oxidoreductase activity, acting on the CH-OH group of donors, NAD or NADP as acceptor"/>
    <property type="evidence" value="ECO:0007669"/>
    <property type="project" value="TreeGrafter"/>
</dbReference>
<evidence type="ECO:0000256" key="5">
    <source>
        <dbReference type="ARBA" id="ARBA00060518"/>
    </source>
</evidence>
<evidence type="ECO:0000313" key="9">
    <source>
        <dbReference type="Proteomes" id="UP000196082"/>
    </source>
</evidence>
<dbReference type="AlphaFoldDB" id="A0A1Y3LFA7"/>
<dbReference type="InterPro" id="IPR020904">
    <property type="entry name" value="Sc_DH/Rdtase_CS"/>
</dbReference>
<dbReference type="Gene3D" id="3.40.50.720">
    <property type="entry name" value="NAD(P)-binding Rossmann-like Domain"/>
    <property type="match status" value="1"/>
</dbReference>
<keyword evidence="2" id="KW-0560">Oxidoreductase</keyword>
<reference evidence="8 9" key="1">
    <citation type="submission" date="2017-05" db="EMBL/GenBank/DDBJ databases">
        <title>Whole genome sequence of Pseudomonas putida isolate 1312 commercialized as a biostimulant.</title>
        <authorList>
            <person name="Crovadore J."/>
            <person name="Blanc P."/>
            <person name="Chablais R."/>
            <person name="Cochard B."/>
            <person name="Grizard D."/>
            <person name="Lefort F."/>
        </authorList>
    </citation>
    <scope>NUCLEOTIDE SEQUENCE [LARGE SCALE GENOMIC DNA]</scope>
    <source>
        <strain evidence="8 9">1312</strain>
    </source>
</reference>
<comment type="pathway">
    <text evidence="5">Aromatic compound metabolism; p-cumate degradation; acetaldehyde and pyruvate from p-cumate: step 2/7.</text>
</comment>
<evidence type="ECO:0000256" key="7">
    <source>
        <dbReference type="ARBA" id="ARBA00073443"/>
    </source>
</evidence>
<dbReference type="GO" id="GO:0048038">
    <property type="term" value="F:quinone binding"/>
    <property type="evidence" value="ECO:0007669"/>
    <property type="project" value="TreeGrafter"/>
</dbReference>
<dbReference type="InterPro" id="IPR002347">
    <property type="entry name" value="SDR_fam"/>
</dbReference>
<evidence type="ECO:0000256" key="3">
    <source>
        <dbReference type="ARBA" id="ARBA00042907"/>
    </source>
</evidence>
<gene>
    <name evidence="8" type="ORF">B8W72_12095</name>
</gene>
<evidence type="ECO:0000313" key="8">
    <source>
        <dbReference type="EMBL" id="OUM33793.1"/>
    </source>
</evidence>